<dbReference type="KEGG" id="mmes:MMSR116_05635"/>
<feature type="transmembrane region" description="Helical" evidence="1">
    <location>
        <begin position="37"/>
        <end position="56"/>
    </location>
</feature>
<evidence type="ECO:0000256" key="1">
    <source>
        <dbReference type="SAM" id="Phobius"/>
    </source>
</evidence>
<dbReference type="RefSeq" id="WP_010685269.1">
    <property type="nucleotide sequence ID" value="NZ_CP043538.1"/>
</dbReference>
<keyword evidence="1" id="KW-0812">Transmembrane</keyword>
<proteinExistence type="predicted"/>
<name>A0A6B9FKJ6_9HYPH</name>
<dbReference type="Proteomes" id="UP000012488">
    <property type="component" value="Chromosome"/>
</dbReference>
<organism evidence="2 3">
    <name type="scientific">Methylobacterium mesophilicum SR1.6/6</name>
    <dbReference type="NCBI Taxonomy" id="908290"/>
    <lineage>
        <taxon>Bacteria</taxon>
        <taxon>Pseudomonadati</taxon>
        <taxon>Pseudomonadota</taxon>
        <taxon>Alphaproteobacteria</taxon>
        <taxon>Hyphomicrobiales</taxon>
        <taxon>Methylobacteriaceae</taxon>
        <taxon>Methylobacterium</taxon>
    </lineage>
</organism>
<sequence>MKPLLLAVAKARPRNGPSDSGVAHADRREGNMLTGSLLWLIGVPIPVILLLWFFFLRGR</sequence>
<evidence type="ECO:0000313" key="2">
    <source>
        <dbReference type="EMBL" id="QGY01438.1"/>
    </source>
</evidence>
<keyword evidence="1" id="KW-1133">Transmembrane helix</keyword>
<evidence type="ECO:0000313" key="3">
    <source>
        <dbReference type="Proteomes" id="UP000012488"/>
    </source>
</evidence>
<reference evidence="2 3" key="1">
    <citation type="journal article" date="2012" name="Genet. Mol. Biol.">
        <title>Analysis of 16S rRNA and mxaF genes revealing insights into Methylobacterium niche-specific plant association.</title>
        <authorList>
            <person name="Dourado M.N."/>
            <person name="Andreote F.D."/>
            <person name="Dini-Andreote F."/>
            <person name="Conti R."/>
            <person name="Araujo J.M."/>
            <person name="Araujo W.L."/>
        </authorList>
    </citation>
    <scope>NUCLEOTIDE SEQUENCE [LARGE SCALE GENOMIC DNA]</scope>
    <source>
        <strain evidence="2 3">SR1.6/6</strain>
    </source>
</reference>
<dbReference type="AlphaFoldDB" id="A0A6B9FKJ6"/>
<accession>A0A6B9FKJ6</accession>
<protein>
    <submittedName>
        <fullName evidence="2">Uncharacterized protein</fullName>
    </submittedName>
</protein>
<gene>
    <name evidence="2" type="ORF">MMSR116_05635</name>
</gene>
<keyword evidence="1" id="KW-0472">Membrane</keyword>
<reference evidence="2 3" key="2">
    <citation type="journal article" date="2013" name="Genome Announc.">
        <title>Draft Genome Sequence of Methylobacterium mesophilicum Strain SR1.6/6, Isolated from Citrus sinensis.</title>
        <authorList>
            <person name="Marinho Almeida D."/>
            <person name="Dini-Andreote F."/>
            <person name="Camargo Neves A.A."/>
            <person name="Juca Ramos R.T."/>
            <person name="Andreote F.D."/>
            <person name="Carneiro A.R."/>
            <person name="Oliveira de Souza Lima A."/>
            <person name="Caracciolo Gomes de Sa P.H."/>
            <person name="Ribeiro Barbosa M.S."/>
            <person name="Araujo W.L."/>
            <person name="Silva A."/>
        </authorList>
    </citation>
    <scope>NUCLEOTIDE SEQUENCE [LARGE SCALE GENOMIC DNA]</scope>
    <source>
        <strain evidence="2 3">SR1.6/6</strain>
    </source>
</reference>
<dbReference type="EMBL" id="CP043538">
    <property type="protein sequence ID" value="QGY01438.1"/>
    <property type="molecule type" value="Genomic_DNA"/>
</dbReference>